<comment type="caution">
    <text evidence="2">The sequence shown here is derived from an EMBL/GenBank/DDBJ whole genome shotgun (WGS) entry which is preliminary data.</text>
</comment>
<organism evidence="2">
    <name type="scientific">marine sediment metagenome</name>
    <dbReference type="NCBI Taxonomy" id="412755"/>
    <lineage>
        <taxon>unclassified sequences</taxon>
        <taxon>metagenomes</taxon>
        <taxon>ecological metagenomes</taxon>
    </lineage>
</organism>
<gene>
    <name evidence="2" type="ORF">S03H2_50904</name>
</gene>
<dbReference type="InterPro" id="IPR041487">
    <property type="entry name" value="HEPN/Toprim-NTD1"/>
</dbReference>
<reference evidence="2" key="1">
    <citation type="journal article" date="2014" name="Front. Microbiol.">
        <title>High frequency of phylogenetically diverse reductive dehalogenase-homologous genes in deep subseafloor sedimentary metagenomes.</title>
        <authorList>
            <person name="Kawai M."/>
            <person name="Futagami T."/>
            <person name="Toyoda A."/>
            <person name="Takaki Y."/>
            <person name="Nishi S."/>
            <person name="Hori S."/>
            <person name="Arai W."/>
            <person name="Tsubouchi T."/>
            <person name="Morono Y."/>
            <person name="Uchiyama I."/>
            <person name="Ito T."/>
            <person name="Fujiyama A."/>
            <person name="Inagaki F."/>
            <person name="Takami H."/>
        </authorList>
    </citation>
    <scope>NUCLEOTIDE SEQUENCE</scope>
    <source>
        <strain evidence="2">Expedition CK06-06</strain>
    </source>
</reference>
<dbReference type="EMBL" id="BARU01032264">
    <property type="protein sequence ID" value="GAH69060.1"/>
    <property type="molecule type" value="Genomic_DNA"/>
</dbReference>
<sequence length="261" mass="30835">IYSIKNYVDPLLLSIFQRSDLKKHERKISQGRQIYFSRDSEKNEIERVIEFSNNAKNIKHRLRIMGFSLEKVKREFEIYKNREIETHTELLKQKWIQENPDIKSKKMCNINILKNSTFEDFLNASKEILNKKISYDIKIEELPTNANPLIHFILEFHHGFESLPHLDPRTILFSLLEISSDNTIVTYDITELVEGGYIEEADTLFDETIKTLDYNYELDEKIVILAEGSTDIRILKESLEILFPHVNDLYSFMDFHVSNAQ</sequence>
<name>X1IIJ6_9ZZZZ</name>
<feature type="domain" description="HEPN/Toprim N-terminal" evidence="1">
    <location>
        <begin position="14"/>
        <end position="204"/>
    </location>
</feature>
<dbReference type="Pfam" id="PF18871">
    <property type="entry name" value="HEPN_Toprim_N"/>
    <property type="match status" value="1"/>
</dbReference>
<protein>
    <recommendedName>
        <fullName evidence="1">HEPN/Toprim N-terminal domain-containing protein</fullName>
    </recommendedName>
</protein>
<feature type="non-terminal residue" evidence="2">
    <location>
        <position position="261"/>
    </location>
</feature>
<evidence type="ECO:0000259" key="1">
    <source>
        <dbReference type="Pfam" id="PF18871"/>
    </source>
</evidence>
<accession>X1IIJ6</accession>
<proteinExistence type="predicted"/>
<dbReference type="AlphaFoldDB" id="X1IIJ6"/>
<evidence type="ECO:0000313" key="2">
    <source>
        <dbReference type="EMBL" id="GAH69060.1"/>
    </source>
</evidence>
<feature type="non-terminal residue" evidence="2">
    <location>
        <position position="1"/>
    </location>
</feature>